<evidence type="ECO:0000259" key="5">
    <source>
        <dbReference type="Pfam" id="PF00535"/>
    </source>
</evidence>
<dbReference type="GO" id="GO:0016757">
    <property type="term" value="F:glycosyltransferase activity"/>
    <property type="evidence" value="ECO:0007669"/>
    <property type="project" value="UniProtKB-KW"/>
</dbReference>
<keyword evidence="4 6" id="KW-0808">Transferase</keyword>
<dbReference type="Proteomes" id="UP000095712">
    <property type="component" value="Unassembled WGS sequence"/>
</dbReference>
<comment type="similarity">
    <text evidence="2">Belongs to the glycosyltransferase 2 family.</text>
</comment>
<evidence type="ECO:0000256" key="4">
    <source>
        <dbReference type="ARBA" id="ARBA00022679"/>
    </source>
</evidence>
<gene>
    <name evidence="6" type="primary">glfT2</name>
    <name evidence="6" type="ORF">ERS852523_02950</name>
</gene>
<reference evidence="6 7" key="1">
    <citation type="submission" date="2015-09" db="EMBL/GenBank/DDBJ databases">
        <authorList>
            <consortium name="Pathogen Informatics"/>
        </authorList>
    </citation>
    <scope>NUCLEOTIDE SEQUENCE [LARGE SCALE GENOMIC DNA]</scope>
    <source>
        <strain evidence="6 7">2789STDY5834911</strain>
    </source>
</reference>
<evidence type="ECO:0000256" key="2">
    <source>
        <dbReference type="ARBA" id="ARBA00006739"/>
    </source>
</evidence>
<evidence type="ECO:0000256" key="1">
    <source>
        <dbReference type="ARBA" id="ARBA00004776"/>
    </source>
</evidence>
<sequence>MKIAIVLCTFNRIDCLRIALKKYENQTVKPDFMVIVNNASTDGTKEYLDSWKEKTSFFKKVVIHNEQNLGGSGGFSRGVEEALKLDCDYMFLADDDAYAETKVLEELHKADTYLKKKQVNVAALCTAIYNGANRELSHRCIVKQGVFNVKFDWVPEQVYSKRLFKVDIFTFVGACIKKSVVEKIGLPKTQYFIYYDDAEYCMRIREYGEIYCVPGSIMHHDIGNDRRSSWKDYYDTRNWIDLVKAYFPKRNVFGTAVKMYFKRCSILAKIFRNRDREHRHMCWIAIHDGLSGRLGIHEVYRPGSRI</sequence>
<dbReference type="EC" id="2.4.1.-" evidence="6"/>
<dbReference type="SUPFAM" id="SSF53448">
    <property type="entry name" value="Nucleotide-diphospho-sugar transferases"/>
    <property type="match status" value="1"/>
</dbReference>
<evidence type="ECO:0000313" key="6">
    <source>
        <dbReference type="EMBL" id="CUP82924.1"/>
    </source>
</evidence>
<dbReference type="EMBL" id="CZAW01000036">
    <property type="protein sequence ID" value="CUP82924.1"/>
    <property type="molecule type" value="Genomic_DNA"/>
</dbReference>
<dbReference type="Gene3D" id="3.90.550.60">
    <property type="match status" value="1"/>
</dbReference>
<protein>
    <submittedName>
        <fullName evidence="6">UDP-galactofuranosyl transferase GlfT2</fullName>
        <ecNumber evidence="6">2.4.1.-</ecNumber>
    </submittedName>
</protein>
<dbReference type="OrthoDB" id="7665907at2"/>
<dbReference type="RefSeq" id="WP_055152533.1">
    <property type="nucleotide sequence ID" value="NZ_CZAW01000036.1"/>
</dbReference>
<organism evidence="6 7">
    <name type="scientific">Blautia wexlerae</name>
    <dbReference type="NCBI Taxonomy" id="418240"/>
    <lineage>
        <taxon>Bacteria</taxon>
        <taxon>Bacillati</taxon>
        <taxon>Bacillota</taxon>
        <taxon>Clostridia</taxon>
        <taxon>Lachnospirales</taxon>
        <taxon>Lachnospiraceae</taxon>
        <taxon>Blautia</taxon>
    </lineage>
</organism>
<comment type="pathway">
    <text evidence="1">Cell wall biogenesis; cell wall polysaccharide biosynthesis.</text>
</comment>
<evidence type="ECO:0000313" key="7">
    <source>
        <dbReference type="Proteomes" id="UP000095712"/>
    </source>
</evidence>
<accession>A0A174RBU9</accession>
<name>A0A174RBU9_9FIRM</name>
<keyword evidence="3 6" id="KW-0328">Glycosyltransferase</keyword>
<proteinExistence type="inferred from homology"/>
<dbReference type="InterPro" id="IPR029044">
    <property type="entry name" value="Nucleotide-diphossugar_trans"/>
</dbReference>
<feature type="domain" description="Glycosyltransferase 2-like" evidence="5">
    <location>
        <begin position="5"/>
        <end position="138"/>
    </location>
</feature>
<dbReference type="Pfam" id="PF00535">
    <property type="entry name" value="Glycos_transf_2"/>
    <property type="match status" value="1"/>
</dbReference>
<evidence type="ECO:0000256" key="3">
    <source>
        <dbReference type="ARBA" id="ARBA00022676"/>
    </source>
</evidence>
<dbReference type="PANTHER" id="PTHR43179">
    <property type="entry name" value="RHAMNOSYLTRANSFERASE WBBL"/>
    <property type="match status" value="1"/>
</dbReference>
<dbReference type="AlphaFoldDB" id="A0A174RBU9"/>
<dbReference type="InterPro" id="IPR001173">
    <property type="entry name" value="Glyco_trans_2-like"/>
</dbReference>
<dbReference type="PANTHER" id="PTHR43179:SF12">
    <property type="entry name" value="GALACTOFURANOSYLTRANSFERASE GLFT2"/>
    <property type="match status" value="1"/>
</dbReference>